<keyword evidence="4" id="KW-1185">Reference proteome</keyword>
<feature type="transmembrane region" description="Helical" evidence="2">
    <location>
        <begin position="135"/>
        <end position="154"/>
    </location>
</feature>
<dbReference type="Proteomes" id="UP000029518">
    <property type="component" value="Chromosome"/>
</dbReference>
<dbReference type="SUPFAM" id="SSF58100">
    <property type="entry name" value="Bacterial hemolysins"/>
    <property type="match status" value="1"/>
</dbReference>
<keyword evidence="2" id="KW-0812">Transmembrane</keyword>
<keyword evidence="2" id="KW-0472">Membrane</keyword>
<proteinExistence type="predicted"/>
<dbReference type="Gene3D" id="3.40.50.300">
    <property type="entry name" value="P-loop containing nucleotide triphosphate hydrolases"/>
    <property type="match status" value="1"/>
</dbReference>
<evidence type="ECO:0000256" key="1">
    <source>
        <dbReference type="SAM" id="Coils"/>
    </source>
</evidence>
<evidence type="ECO:0000313" key="3">
    <source>
        <dbReference type="EMBL" id="AIQ56464.1"/>
    </source>
</evidence>
<evidence type="ECO:0000313" key="4">
    <source>
        <dbReference type="Proteomes" id="UP000029518"/>
    </source>
</evidence>
<protein>
    <submittedName>
        <fullName evidence="3">Uncharacterized protein</fullName>
    </submittedName>
</protein>
<dbReference type="AlphaFoldDB" id="A0A089MIT6"/>
<dbReference type="InterPro" id="IPR027417">
    <property type="entry name" value="P-loop_NTPase"/>
</dbReference>
<sequence length="169" mass="19562">MYKRATRNMIKLLGSALLIFGISFSYDIPAAQANYFTDLYNGLQSFSELPGEVNKLQESYQQTAEELQKTKENLGTAVDELGQTKDQLDQTLQQMATYQAQNAALQEQNRQLSQVVDELKNDRTARENYYNRIKVTVITGLALILGYFLLIRLLRFTMRHRSRRSDRLR</sequence>
<gene>
    <name evidence="3" type="ORF">PBOR_05585</name>
</gene>
<accession>A0A089MIT6</accession>
<dbReference type="OrthoDB" id="2678845at2"/>
<keyword evidence="1" id="KW-0175">Coiled coil</keyword>
<dbReference type="KEGG" id="pbd:PBOR_05585"/>
<evidence type="ECO:0000256" key="2">
    <source>
        <dbReference type="SAM" id="Phobius"/>
    </source>
</evidence>
<dbReference type="HOGENOM" id="CLU_138507_0_0_9"/>
<dbReference type="EMBL" id="CP009285">
    <property type="protein sequence ID" value="AIQ56464.1"/>
    <property type="molecule type" value="Genomic_DNA"/>
</dbReference>
<name>A0A089MIT6_PAEBO</name>
<dbReference type="RefSeq" id="WP_042210797.1">
    <property type="nucleotide sequence ID" value="NZ_CP009285.1"/>
</dbReference>
<reference evidence="3" key="1">
    <citation type="submission" date="2014-08" db="EMBL/GenBank/DDBJ databases">
        <title>Comparative genomics of the Paenibacillus odorifer group.</title>
        <authorList>
            <person name="den Bakker H.C."/>
            <person name="Tsai Y.-C.Y.-C."/>
            <person name="Martin N."/>
            <person name="Korlach J."/>
            <person name="Wiedmann M."/>
        </authorList>
    </citation>
    <scope>NUCLEOTIDE SEQUENCE [LARGE SCALE GENOMIC DNA]</scope>
    <source>
        <strain evidence="3">DSM 13188</strain>
    </source>
</reference>
<organism evidence="3 4">
    <name type="scientific">Paenibacillus borealis</name>
    <dbReference type="NCBI Taxonomy" id="160799"/>
    <lineage>
        <taxon>Bacteria</taxon>
        <taxon>Bacillati</taxon>
        <taxon>Bacillota</taxon>
        <taxon>Bacilli</taxon>
        <taxon>Bacillales</taxon>
        <taxon>Paenibacillaceae</taxon>
        <taxon>Paenibacillus</taxon>
    </lineage>
</organism>
<keyword evidence="2" id="KW-1133">Transmembrane helix</keyword>
<feature type="coiled-coil region" evidence="1">
    <location>
        <begin position="53"/>
        <end position="125"/>
    </location>
</feature>